<evidence type="ECO:0000313" key="3">
    <source>
        <dbReference type="Proteomes" id="UP000004315"/>
    </source>
</evidence>
<evidence type="ECO:0000256" key="1">
    <source>
        <dbReference type="SAM" id="Phobius"/>
    </source>
</evidence>
<keyword evidence="1" id="KW-0812">Transmembrane</keyword>
<name>B7C9T1_9FIRM</name>
<accession>B7C9T1</accession>
<protein>
    <submittedName>
        <fullName evidence="2">Uncharacterized protein</fullName>
    </submittedName>
</protein>
<comment type="caution">
    <text evidence="2">The sequence shown here is derived from an EMBL/GenBank/DDBJ whole genome shotgun (WGS) entry which is preliminary data.</text>
</comment>
<dbReference type="OrthoDB" id="1769867at2"/>
<keyword evidence="1" id="KW-1133">Transmembrane helix</keyword>
<dbReference type="STRING" id="518637.EUBIFOR_00945"/>
<gene>
    <name evidence="2" type="ORF">EUBIFOR_00945</name>
</gene>
<dbReference type="EMBL" id="ABYT01000055">
    <property type="protein sequence ID" value="EEC90478.1"/>
    <property type="molecule type" value="Genomic_DNA"/>
</dbReference>
<dbReference type="AlphaFoldDB" id="B7C9T1"/>
<feature type="transmembrane region" description="Helical" evidence="1">
    <location>
        <begin position="28"/>
        <end position="44"/>
    </location>
</feature>
<organism evidence="2 3">
    <name type="scientific">Holdemanella biformis DSM 3989</name>
    <dbReference type="NCBI Taxonomy" id="518637"/>
    <lineage>
        <taxon>Bacteria</taxon>
        <taxon>Bacillati</taxon>
        <taxon>Bacillota</taxon>
        <taxon>Erysipelotrichia</taxon>
        <taxon>Erysipelotrichales</taxon>
        <taxon>Erysipelotrichaceae</taxon>
        <taxon>Holdemanella</taxon>
    </lineage>
</organism>
<reference evidence="2 3" key="2">
    <citation type="submission" date="2008-11" db="EMBL/GenBank/DDBJ databases">
        <title>Draft genome sequence of Eubacterium biforme (DSM 3989).</title>
        <authorList>
            <person name="Sudarsanam P."/>
            <person name="Ley R."/>
            <person name="Guruge J."/>
            <person name="Turnbaugh P.J."/>
            <person name="Mahowald M."/>
            <person name="Liep D."/>
            <person name="Gordon J."/>
        </authorList>
    </citation>
    <scope>NUCLEOTIDE SEQUENCE [LARGE SCALE GENOMIC DNA]</scope>
    <source>
        <strain evidence="2 3">DSM 3989</strain>
    </source>
</reference>
<sequence length="54" mass="6286">MNKNIVSSILYLIAAICLFIFAYNLTHAFLYIGILFLFIAIIYSKRVNQNEKNK</sequence>
<dbReference type="Proteomes" id="UP000004315">
    <property type="component" value="Unassembled WGS sequence"/>
</dbReference>
<evidence type="ECO:0000313" key="2">
    <source>
        <dbReference type="EMBL" id="EEC90478.1"/>
    </source>
</evidence>
<dbReference type="RefSeq" id="WP_003864744.1">
    <property type="nucleotide sequence ID" value="NZ_CAXTON010000071.1"/>
</dbReference>
<reference evidence="2 3" key="1">
    <citation type="submission" date="2008-10" db="EMBL/GenBank/DDBJ databases">
        <authorList>
            <person name="Fulton L."/>
            <person name="Clifton S."/>
            <person name="Fulton B."/>
            <person name="Xu J."/>
            <person name="Minx P."/>
            <person name="Pepin K.H."/>
            <person name="Johnson M."/>
            <person name="Bhonagiri V."/>
            <person name="Nash W.E."/>
            <person name="Mardis E.R."/>
            <person name="Wilson R.K."/>
        </authorList>
    </citation>
    <scope>NUCLEOTIDE SEQUENCE [LARGE SCALE GENOMIC DNA]</scope>
    <source>
        <strain evidence="2 3">DSM 3989</strain>
    </source>
</reference>
<proteinExistence type="predicted"/>
<dbReference type="HOGENOM" id="CLU_3044156_0_0_9"/>
<feature type="transmembrane region" description="Helical" evidence="1">
    <location>
        <begin position="5"/>
        <end position="22"/>
    </location>
</feature>
<keyword evidence="3" id="KW-1185">Reference proteome</keyword>
<keyword evidence="1" id="KW-0472">Membrane</keyword>